<reference evidence="1 2" key="1">
    <citation type="submission" date="2024-04" db="EMBL/GenBank/DDBJ databases">
        <title>Phyllosticta paracitricarpa is synonymous to the EU quarantine fungus P. citricarpa based on phylogenomic analyses.</title>
        <authorList>
            <consortium name="Lawrence Berkeley National Laboratory"/>
            <person name="Van ingen-buijs V.A."/>
            <person name="Van westerhoven A.C."/>
            <person name="Haridas S."/>
            <person name="Skiadas P."/>
            <person name="Martin F."/>
            <person name="Groenewald J.Z."/>
            <person name="Crous P.W."/>
            <person name="Seidl M.F."/>
        </authorList>
    </citation>
    <scope>NUCLEOTIDE SEQUENCE [LARGE SCALE GENOMIC DNA]</scope>
    <source>
        <strain evidence="1 2">CPC 17464</strain>
    </source>
</reference>
<proteinExistence type="predicted"/>
<dbReference type="EMBL" id="JBBPEH010000002">
    <property type="protein sequence ID" value="KAK7542552.1"/>
    <property type="molecule type" value="Genomic_DNA"/>
</dbReference>
<evidence type="ECO:0000313" key="2">
    <source>
        <dbReference type="Proteomes" id="UP001360953"/>
    </source>
</evidence>
<dbReference type="RefSeq" id="XP_066658845.1">
    <property type="nucleotide sequence ID" value="XM_066794579.1"/>
</dbReference>
<dbReference type="GeneID" id="92027485"/>
<name>A0ABR1M6H7_9PEZI</name>
<protein>
    <submittedName>
        <fullName evidence="1">Uncharacterized protein</fullName>
    </submittedName>
</protein>
<accession>A0ABR1M6H7</accession>
<organism evidence="1 2">
    <name type="scientific">Phyllosticta citribraziliensis</name>
    <dbReference type="NCBI Taxonomy" id="989973"/>
    <lineage>
        <taxon>Eukaryota</taxon>
        <taxon>Fungi</taxon>
        <taxon>Dikarya</taxon>
        <taxon>Ascomycota</taxon>
        <taxon>Pezizomycotina</taxon>
        <taxon>Dothideomycetes</taxon>
        <taxon>Dothideomycetes incertae sedis</taxon>
        <taxon>Botryosphaeriales</taxon>
        <taxon>Phyllostictaceae</taxon>
        <taxon>Phyllosticta</taxon>
    </lineage>
</organism>
<evidence type="ECO:0000313" key="1">
    <source>
        <dbReference type="EMBL" id="KAK7542552.1"/>
    </source>
</evidence>
<keyword evidence="2" id="KW-1185">Reference proteome</keyword>
<dbReference type="Proteomes" id="UP001360953">
    <property type="component" value="Unassembled WGS sequence"/>
</dbReference>
<gene>
    <name evidence="1" type="ORF">J3D65DRAFT_220448</name>
</gene>
<sequence length="241" mass="26965">MGISSVIMNDEKAIALSSPSSPRRYARSALSIIHDLISRHYPTLHSVLLDPLHFIFVWPDSHAQSSLIFQPASRCDSPLLLLRGPPPLSSLLLPPVRSERAPSRLRPRPASSRAIPPLAGAPSDILAPSDVVGRLKSGRERGVDPRSLDAFLMIFRFSCFVILVDSMSSSADSLASRHHAAPLLRFSVWYHETRKMPDFGLSPPKRTRKYEMRKKGYLPFIQSRLISIRVAMWRLLVGVLE</sequence>
<comment type="caution">
    <text evidence="1">The sequence shown here is derived from an EMBL/GenBank/DDBJ whole genome shotgun (WGS) entry which is preliminary data.</text>
</comment>